<dbReference type="CDD" id="cd16917">
    <property type="entry name" value="HATPase_UhpB-NarQ-NarX-like"/>
    <property type="match status" value="1"/>
</dbReference>
<dbReference type="InterPro" id="IPR055558">
    <property type="entry name" value="DUF7134"/>
</dbReference>
<evidence type="ECO:0000256" key="5">
    <source>
        <dbReference type="ARBA" id="ARBA00022741"/>
    </source>
</evidence>
<dbReference type="InterPro" id="IPR036890">
    <property type="entry name" value="HATPase_C_sf"/>
</dbReference>
<feature type="domain" description="Histidine kinase/HSP90-like ATPase" evidence="10">
    <location>
        <begin position="280"/>
        <end position="369"/>
    </location>
</feature>
<dbReference type="Pfam" id="PF07730">
    <property type="entry name" value="HisKA_3"/>
    <property type="match status" value="1"/>
</dbReference>
<feature type="transmembrane region" description="Helical" evidence="9">
    <location>
        <begin position="75"/>
        <end position="93"/>
    </location>
</feature>
<accession>A0A5Q6RY10</accession>
<evidence type="ECO:0000256" key="3">
    <source>
        <dbReference type="ARBA" id="ARBA00022553"/>
    </source>
</evidence>
<keyword evidence="4" id="KW-0808">Transferase</keyword>
<keyword evidence="7" id="KW-0067">ATP-binding</keyword>
<keyword evidence="3" id="KW-0597">Phosphoprotein</keyword>
<dbReference type="GO" id="GO:0016020">
    <property type="term" value="C:membrane"/>
    <property type="evidence" value="ECO:0007669"/>
    <property type="project" value="InterPro"/>
</dbReference>
<keyword evidence="5" id="KW-0547">Nucleotide-binding</keyword>
<dbReference type="EC" id="2.7.13.3" evidence="2"/>
<evidence type="ECO:0000256" key="1">
    <source>
        <dbReference type="ARBA" id="ARBA00000085"/>
    </source>
</evidence>
<dbReference type="Pfam" id="PF23539">
    <property type="entry name" value="DUF7134"/>
    <property type="match status" value="1"/>
</dbReference>
<comment type="catalytic activity">
    <reaction evidence="1">
        <text>ATP + protein L-histidine = ADP + protein N-phospho-L-histidine.</text>
        <dbReference type="EC" id="2.7.13.3"/>
    </reaction>
</comment>
<dbReference type="InterPro" id="IPR050482">
    <property type="entry name" value="Sensor_HK_TwoCompSys"/>
</dbReference>
<comment type="caution">
    <text evidence="11">The sequence shown here is derived from an EMBL/GenBank/DDBJ whole genome shotgun (WGS) entry which is preliminary data.</text>
</comment>
<evidence type="ECO:0000313" key="11">
    <source>
        <dbReference type="EMBL" id="KAA1422846.1"/>
    </source>
</evidence>
<dbReference type="InterPro" id="IPR011712">
    <property type="entry name" value="Sig_transdc_His_kin_sub3_dim/P"/>
</dbReference>
<dbReference type="Proteomes" id="UP000307768">
    <property type="component" value="Unassembled WGS sequence"/>
</dbReference>
<keyword evidence="9" id="KW-1133">Transmembrane helix</keyword>
<dbReference type="OrthoDB" id="227596at2"/>
<organism evidence="11 12">
    <name type="scientific">Mumia zhuanghuii</name>
    <dbReference type="NCBI Taxonomy" id="2585211"/>
    <lineage>
        <taxon>Bacteria</taxon>
        <taxon>Bacillati</taxon>
        <taxon>Actinomycetota</taxon>
        <taxon>Actinomycetes</taxon>
        <taxon>Propionibacteriales</taxon>
        <taxon>Nocardioidaceae</taxon>
        <taxon>Mumia</taxon>
    </lineage>
</organism>
<protein>
    <recommendedName>
        <fullName evidence="2">histidine kinase</fullName>
        <ecNumber evidence="2">2.7.13.3</ecNumber>
    </recommendedName>
</protein>
<sequence length="370" mass="38509">MALRPQVVDRSLAAVIGVGGSIEAVAGSHGSRVWLGIAASTILAVPLAWRRVAPLLPVLVLAGVFVAVIEASGEIPTSAAMFVAWLTASYSVAAFGDLRLALAGLAVSTVLPVVAVLMGALDEDDLRPGDFAIAVVPWAAGRAIRSHRAQSDRLAEATRTLEAEREDHARTAVALERARVARDVHDVVAHTVSAIAVQADAAAAALPVDPEAASQRLERIQAAAAAAVDDLRTVVGGLRQNDTVARPQPGLQDLDALVDAARESGLEVDVTVTVDRLSDGRALAVYRIVQEALTNVRRHANATHAWIEVSRSGHGVHVQVCDDGVGCDGSRVGHGLTGIRERAEAYGGRLEVEAVGGGTRLVAVLPERAP</sequence>
<dbReference type="Gene3D" id="3.30.565.10">
    <property type="entry name" value="Histidine kinase-like ATPase, C-terminal domain"/>
    <property type="match status" value="1"/>
</dbReference>
<evidence type="ECO:0000256" key="6">
    <source>
        <dbReference type="ARBA" id="ARBA00022777"/>
    </source>
</evidence>
<keyword evidence="8" id="KW-0902">Two-component regulatory system</keyword>
<dbReference type="EMBL" id="VDFQ02000003">
    <property type="protein sequence ID" value="KAA1422846.1"/>
    <property type="molecule type" value="Genomic_DNA"/>
</dbReference>
<feature type="transmembrane region" description="Helical" evidence="9">
    <location>
        <begin position="100"/>
        <end position="121"/>
    </location>
</feature>
<dbReference type="Gene3D" id="1.20.5.1930">
    <property type="match status" value="1"/>
</dbReference>
<dbReference type="PANTHER" id="PTHR24421:SF10">
    <property type="entry name" value="NITRATE_NITRITE SENSOR PROTEIN NARQ"/>
    <property type="match status" value="1"/>
</dbReference>
<evidence type="ECO:0000256" key="2">
    <source>
        <dbReference type="ARBA" id="ARBA00012438"/>
    </source>
</evidence>
<gene>
    <name evidence="11" type="ORF">FE697_011885</name>
</gene>
<dbReference type="GO" id="GO:0005524">
    <property type="term" value="F:ATP binding"/>
    <property type="evidence" value="ECO:0007669"/>
    <property type="project" value="UniProtKB-KW"/>
</dbReference>
<proteinExistence type="predicted"/>
<dbReference type="GO" id="GO:0046983">
    <property type="term" value="F:protein dimerization activity"/>
    <property type="evidence" value="ECO:0007669"/>
    <property type="project" value="InterPro"/>
</dbReference>
<keyword evidence="9" id="KW-0812">Transmembrane</keyword>
<evidence type="ECO:0000256" key="9">
    <source>
        <dbReference type="SAM" id="Phobius"/>
    </source>
</evidence>
<dbReference type="GO" id="GO:0000155">
    <property type="term" value="F:phosphorelay sensor kinase activity"/>
    <property type="evidence" value="ECO:0007669"/>
    <property type="project" value="InterPro"/>
</dbReference>
<keyword evidence="9" id="KW-0472">Membrane</keyword>
<evidence type="ECO:0000259" key="10">
    <source>
        <dbReference type="SMART" id="SM00387"/>
    </source>
</evidence>
<dbReference type="RefSeq" id="WP_149769796.1">
    <property type="nucleotide sequence ID" value="NZ_VDFQ02000003.1"/>
</dbReference>
<evidence type="ECO:0000313" key="12">
    <source>
        <dbReference type="Proteomes" id="UP000307768"/>
    </source>
</evidence>
<dbReference type="SMART" id="SM00387">
    <property type="entry name" value="HATPase_c"/>
    <property type="match status" value="1"/>
</dbReference>
<keyword evidence="6 11" id="KW-0418">Kinase</keyword>
<dbReference type="InterPro" id="IPR003594">
    <property type="entry name" value="HATPase_dom"/>
</dbReference>
<dbReference type="PANTHER" id="PTHR24421">
    <property type="entry name" value="NITRATE/NITRITE SENSOR PROTEIN NARX-RELATED"/>
    <property type="match status" value="1"/>
</dbReference>
<dbReference type="Pfam" id="PF02518">
    <property type="entry name" value="HATPase_c"/>
    <property type="match status" value="1"/>
</dbReference>
<evidence type="ECO:0000256" key="8">
    <source>
        <dbReference type="ARBA" id="ARBA00023012"/>
    </source>
</evidence>
<reference evidence="11 12" key="1">
    <citation type="submission" date="2019-09" db="EMBL/GenBank/DDBJ databases">
        <title>Mumia zhuanghuii sp. nov. isolated from the intestinal contents of plateau pika (Ochotona curzoniae) in the Qinghai-Tibet plateau of China.</title>
        <authorList>
            <person name="Tian Z."/>
        </authorList>
    </citation>
    <scope>NUCLEOTIDE SEQUENCE [LARGE SCALE GENOMIC DNA]</scope>
    <source>
        <strain evidence="12">350</strain>
    </source>
</reference>
<dbReference type="AlphaFoldDB" id="A0A5Q6RY10"/>
<dbReference type="SUPFAM" id="SSF55874">
    <property type="entry name" value="ATPase domain of HSP90 chaperone/DNA topoisomerase II/histidine kinase"/>
    <property type="match status" value="1"/>
</dbReference>
<evidence type="ECO:0000256" key="7">
    <source>
        <dbReference type="ARBA" id="ARBA00022840"/>
    </source>
</evidence>
<feature type="transmembrane region" description="Helical" evidence="9">
    <location>
        <begin position="52"/>
        <end position="69"/>
    </location>
</feature>
<evidence type="ECO:0000256" key="4">
    <source>
        <dbReference type="ARBA" id="ARBA00022679"/>
    </source>
</evidence>
<name>A0A5Q6RY10_9ACTN</name>